<dbReference type="AlphaFoldDB" id="A0AA36NDJ8"/>
<evidence type="ECO:0000256" key="1">
    <source>
        <dbReference type="SAM" id="MobiDB-lite"/>
    </source>
</evidence>
<keyword evidence="3" id="KW-1185">Reference proteome</keyword>
<reference evidence="2" key="1">
    <citation type="submission" date="2023-08" db="EMBL/GenBank/DDBJ databases">
        <authorList>
            <person name="Chen Y."/>
            <person name="Shah S."/>
            <person name="Dougan E. K."/>
            <person name="Thang M."/>
            <person name="Chan C."/>
        </authorList>
    </citation>
    <scope>NUCLEOTIDE SEQUENCE</scope>
</reference>
<feature type="region of interest" description="Disordered" evidence="1">
    <location>
        <begin position="205"/>
        <end position="272"/>
    </location>
</feature>
<feature type="compositionally biased region" description="Basic residues" evidence="1">
    <location>
        <begin position="390"/>
        <end position="402"/>
    </location>
</feature>
<accession>A0AA36NDJ8</accession>
<evidence type="ECO:0000313" key="2">
    <source>
        <dbReference type="EMBL" id="CAJ1403162.1"/>
    </source>
</evidence>
<feature type="region of interest" description="Disordered" evidence="1">
    <location>
        <begin position="364"/>
        <end position="402"/>
    </location>
</feature>
<dbReference type="EMBL" id="CAUJNA010003483">
    <property type="protein sequence ID" value="CAJ1403162.1"/>
    <property type="molecule type" value="Genomic_DNA"/>
</dbReference>
<feature type="region of interest" description="Disordered" evidence="1">
    <location>
        <begin position="19"/>
        <end position="66"/>
    </location>
</feature>
<protein>
    <submittedName>
        <fullName evidence="2">Uncharacterized protein</fullName>
    </submittedName>
</protein>
<comment type="caution">
    <text evidence="2">The sequence shown here is derived from an EMBL/GenBank/DDBJ whole genome shotgun (WGS) entry which is preliminary data.</text>
</comment>
<organism evidence="2 3">
    <name type="scientific">Effrenium voratum</name>
    <dbReference type="NCBI Taxonomy" id="2562239"/>
    <lineage>
        <taxon>Eukaryota</taxon>
        <taxon>Sar</taxon>
        <taxon>Alveolata</taxon>
        <taxon>Dinophyceae</taxon>
        <taxon>Suessiales</taxon>
        <taxon>Symbiodiniaceae</taxon>
        <taxon>Effrenium</taxon>
    </lineage>
</organism>
<gene>
    <name evidence="2" type="ORF">EVOR1521_LOCUS25899</name>
</gene>
<feature type="compositionally biased region" description="Polar residues" evidence="1">
    <location>
        <begin position="205"/>
        <end position="219"/>
    </location>
</feature>
<proteinExistence type="predicted"/>
<feature type="compositionally biased region" description="Low complexity" evidence="1">
    <location>
        <begin position="246"/>
        <end position="264"/>
    </location>
</feature>
<sequence length="416" mass="46463">MNALFPSTLQCVEIPENCAVPGGAATEGKAPKTARRKAGTTEDLDEEEEDDDEDEEEEVPPVPGQDLGEIFCIEETEVCDFLIRPGSELLLCKAGLERLLGPIAHAVLGHRRAFDAQISQEFSGELLREAAQRRAELNRARWSQDKSRLACRQPLPTASEKQLVFNFEAWAKRRSALNETEALRRILDHIYDHTTQMQRLTSEINSDSEDNSVLGSFVSSLPPIKPGSRGSARVSADDDDDDSKSSKSSKSEGASSTSSLTASSQMAPSLNPSLMRARDNSISDEEELHLAENPPARRRASLHWVELRQSAKLLLWAKQKRRRGVMASLPEMEAPIEAVTSSIRLEEAAPDHKLVHFEEGTVEPLRTAQRREWRPPTPHPQQSPEAARRTNPHKAKERFQKAARRGLKFDWLGWDS</sequence>
<evidence type="ECO:0000313" key="3">
    <source>
        <dbReference type="Proteomes" id="UP001178507"/>
    </source>
</evidence>
<feature type="compositionally biased region" description="Acidic residues" evidence="1">
    <location>
        <begin position="42"/>
        <end position="59"/>
    </location>
</feature>
<dbReference type="Proteomes" id="UP001178507">
    <property type="component" value="Unassembled WGS sequence"/>
</dbReference>
<name>A0AA36NDJ8_9DINO</name>